<protein>
    <submittedName>
        <fullName evidence="3">Uncharacterized protein</fullName>
    </submittedName>
</protein>
<gene>
    <name evidence="3" type="ORF">LR394_05545</name>
</gene>
<dbReference type="RefSeq" id="WP_231439274.1">
    <property type="nucleotide sequence ID" value="NZ_JAJOMB010000002.1"/>
</dbReference>
<keyword evidence="2" id="KW-1133">Transmembrane helix</keyword>
<comment type="caution">
    <text evidence="3">The sequence shown here is derived from an EMBL/GenBank/DDBJ whole genome shotgun (WGS) entry which is preliminary data.</text>
</comment>
<organism evidence="3 4">
    <name type="scientific">Kineosporia babensis</name>
    <dbReference type="NCBI Taxonomy" id="499548"/>
    <lineage>
        <taxon>Bacteria</taxon>
        <taxon>Bacillati</taxon>
        <taxon>Actinomycetota</taxon>
        <taxon>Actinomycetes</taxon>
        <taxon>Kineosporiales</taxon>
        <taxon>Kineosporiaceae</taxon>
        <taxon>Kineosporia</taxon>
    </lineage>
</organism>
<evidence type="ECO:0000313" key="4">
    <source>
        <dbReference type="Proteomes" id="UP001138997"/>
    </source>
</evidence>
<dbReference type="AlphaFoldDB" id="A0A9X1NAW8"/>
<keyword evidence="2" id="KW-0472">Membrane</keyword>
<proteinExistence type="predicted"/>
<dbReference type="Proteomes" id="UP001138997">
    <property type="component" value="Unassembled WGS sequence"/>
</dbReference>
<name>A0A9X1NAW8_9ACTN</name>
<sequence>MSKVSRTSNLDDRIRSALHDLDERVAAAPPAPDRVQHRYLIPALAAVAVLAVLAGTLLLGGLPEKAAVAPSDDPTPVPSLVVPDQDGPSQTPEQAERDEVFPVVAELPLRQRIGTIIGTPMRAPEGVWVLSRPTIPAGLERFHGCLRAPDGPDYQICDTEEYTELLLLNAGASQIQHAFPQPGGGLQTEIGGADWFQVMDDAVYCGSESTQATPLATVCRVDRSTLEFEGLLLRCDPSDRENFCIGEPQEVASLLTQILAGEWYDGPKAGSAGIEVEEDGGLVLVDPEQETRVVLSTEPSFHASAVMRP</sequence>
<feature type="transmembrane region" description="Helical" evidence="2">
    <location>
        <begin position="39"/>
        <end position="62"/>
    </location>
</feature>
<accession>A0A9X1NAW8</accession>
<evidence type="ECO:0000313" key="3">
    <source>
        <dbReference type="EMBL" id="MCD5310350.1"/>
    </source>
</evidence>
<dbReference type="EMBL" id="JAJOMB010000002">
    <property type="protein sequence ID" value="MCD5310350.1"/>
    <property type="molecule type" value="Genomic_DNA"/>
</dbReference>
<evidence type="ECO:0000256" key="2">
    <source>
        <dbReference type="SAM" id="Phobius"/>
    </source>
</evidence>
<keyword evidence="2" id="KW-0812">Transmembrane</keyword>
<feature type="region of interest" description="Disordered" evidence="1">
    <location>
        <begin position="67"/>
        <end position="99"/>
    </location>
</feature>
<evidence type="ECO:0000256" key="1">
    <source>
        <dbReference type="SAM" id="MobiDB-lite"/>
    </source>
</evidence>
<keyword evidence="4" id="KW-1185">Reference proteome</keyword>
<reference evidence="3" key="1">
    <citation type="submission" date="2021-11" db="EMBL/GenBank/DDBJ databases">
        <title>Streptomyces corallinus and Kineosporia corallina sp. nov., two new coral-derived marine actinobacteria.</title>
        <authorList>
            <person name="Buangrab K."/>
            <person name="Sutthacheep M."/>
            <person name="Yeemin T."/>
            <person name="Harunari E."/>
            <person name="Igarashi Y."/>
            <person name="Sripreechasak P."/>
            <person name="Kanchanasin P."/>
            <person name="Tanasupawat S."/>
            <person name="Phongsopitanun W."/>
        </authorList>
    </citation>
    <scope>NUCLEOTIDE SEQUENCE</scope>
    <source>
        <strain evidence="3">JCM 31032</strain>
    </source>
</reference>